<evidence type="ECO:0000259" key="2">
    <source>
        <dbReference type="Pfam" id="PF16036"/>
    </source>
</evidence>
<evidence type="ECO:0000313" key="3">
    <source>
        <dbReference type="EMBL" id="EPZ15572.1"/>
    </source>
</evidence>
<dbReference type="PATRIC" id="fig|1348657.5.peg.1943"/>
<dbReference type="InterPro" id="IPR016087">
    <property type="entry name" value="Chalcone_isomerase"/>
</dbReference>
<dbReference type="PANTHER" id="PTHR47698">
    <property type="entry name" value="FATTY-ACID-BINDING PROTEIN 3, CHLOROPLASTIC"/>
    <property type="match status" value="1"/>
</dbReference>
<keyword evidence="1" id="KW-0732">Signal</keyword>
<dbReference type="Gene3D" id="3.50.70.10">
    <property type="match status" value="1"/>
</dbReference>
<sequence>MKFLICRPLAALFVAAAVLTASLALANIDVGGVDFKSQDSVENTRVELNGAGLRTRLTFKVYAMGLYLRQPTSSPAAVLDDAGVKRIRIVMIRDLKGKQFADALLAGLERNHDSITLAALKPATDALLTAIMGSGEAKAGTELILDQLASGATRLLINGQVQGSDIADPAFYPALLRIWLGEGPADSALKADLLKPER</sequence>
<dbReference type="RefSeq" id="WP_021249371.1">
    <property type="nucleotide sequence ID" value="NZ_ATJV01000054.1"/>
</dbReference>
<reference evidence="3 4" key="1">
    <citation type="submission" date="2013-06" db="EMBL/GenBank/DDBJ databases">
        <title>Draft genome sequence of Thauera terpenica.</title>
        <authorList>
            <person name="Liu B."/>
            <person name="Frostegard A.H."/>
            <person name="Shapleigh J.P."/>
        </authorList>
    </citation>
    <scope>NUCLEOTIDE SEQUENCE [LARGE SCALE GENOMIC DNA]</scope>
    <source>
        <strain evidence="3 4">58Eu</strain>
    </source>
</reference>
<dbReference type="GO" id="GO:0016872">
    <property type="term" value="F:intramolecular lyase activity"/>
    <property type="evidence" value="ECO:0007669"/>
    <property type="project" value="InterPro"/>
</dbReference>
<feature type="domain" description="Chalcone isomerase" evidence="2">
    <location>
        <begin position="29"/>
        <end position="194"/>
    </location>
</feature>
<dbReference type="Pfam" id="PF16036">
    <property type="entry name" value="Chalcone_3"/>
    <property type="match status" value="1"/>
</dbReference>
<evidence type="ECO:0000313" key="4">
    <source>
        <dbReference type="Proteomes" id="UP000015455"/>
    </source>
</evidence>
<dbReference type="Proteomes" id="UP000015455">
    <property type="component" value="Unassembled WGS sequence"/>
</dbReference>
<dbReference type="InterPro" id="IPR016088">
    <property type="entry name" value="Chalcone_isomerase_3-sand"/>
</dbReference>
<dbReference type="EMBL" id="ATJV01000054">
    <property type="protein sequence ID" value="EPZ15572.1"/>
    <property type="molecule type" value="Genomic_DNA"/>
</dbReference>
<accession>S9ZQ19</accession>
<gene>
    <name evidence="3" type="ORF">M622_15375</name>
</gene>
<dbReference type="eggNOG" id="COG0810">
    <property type="taxonomic scope" value="Bacteria"/>
</dbReference>
<comment type="caution">
    <text evidence="3">The sequence shown here is derived from an EMBL/GenBank/DDBJ whole genome shotgun (WGS) entry which is preliminary data.</text>
</comment>
<protein>
    <recommendedName>
        <fullName evidence="2">Chalcone isomerase domain-containing protein</fullName>
    </recommendedName>
</protein>
<evidence type="ECO:0000256" key="1">
    <source>
        <dbReference type="SAM" id="SignalP"/>
    </source>
</evidence>
<feature type="signal peptide" evidence="1">
    <location>
        <begin position="1"/>
        <end position="26"/>
    </location>
</feature>
<organism evidence="3 4">
    <name type="scientific">Thauera terpenica 58Eu</name>
    <dbReference type="NCBI Taxonomy" id="1348657"/>
    <lineage>
        <taxon>Bacteria</taxon>
        <taxon>Pseudomonadati</taxon>
        <taxon>Pseudomonadota</taxon>
        <taxon>Betaproteobacteria</taxon>
        <taxon>Rhodocyclales</taxon>
        <taxon>Zoogloeaceae</taxon>
        <taxon>Thauera</taxon>
    </lineage>
</organism>
<dbReference type="SUPFAM" id="SSF54626">
    <property type="entry name" value="Chalcone isomerase"/>
    <property type="match status" value="1"/>
</dbReference>
<dbReference type="PANTHER" id="PTHR47698:SF2">
    <property type="entry name" value="FATTY-ACID-BINDING PROTEIN 3, CHLOROPLASTIC"/>
    <property type="match status" value="1"/>
</dbReference>
<keyword evidence="4" id="KW-1185">Reference proteome</keyword>
<dbReference type="AlphaFoldDB" id="S9ZQ19"/>
<dbReference type="STRING" id="1348657.M622_15375"/>
<feature type="chain" id="PRO_5004573771" description="Chalcone isomerase domain-containing protein" evidence="1">
    <location>
        <begin position="27"/>
        <end position="198"/>
    </location>
</feature>
<proteinExistence type="predicted"/>
<name>S9ZQ19_9RHOO</name>
<dbReference type="OrthoDB" id="9795336at2"/>
<dbReference type="InterPro" id="IPR036298">
    <property type="entry name" value="Chalcone_isomerase_sf"/>
</dbReference>